<dbReference type="Proteomes" id="UP000199645">
    <property type="component" value="Unassembled WGS sequence"/>
</dbReference>
<gene>
    <name evidence="1" type="ORF">SAMN05421541_102197</name>
</gene>
<dbReference type="EMBL" id="FONV01000002">
    <property type="protein sequence ID" value="SFE52934.1"/>
    <property type="molecule type" value="Genomic_DNA"/>
</dbReference>
<reference evidence="1 2" key="1">
    <citation type="submission" date="2016-10" db="EMBL/GenBank/DDBJ databases">
        <authorList>
            <person name="de Groot N.N."/>
        </authorList>
    </citation>
    <scope>NUCLEOTIDE SEQUENCE [LARGE SCALE GENOMIC DNA]</scope>
    <source>
        <strain evidence="1 2">DSM 43019</strain>
    </source>
</reference>
<sequence length="254" mass="26972">MPPRQRVYDRAVLIGYDAVSGIEWDRCLRNGLSVGICPRCQHPLKPGQPEEIGRTVWYPATCRSTSCTYETTAHGPRQHLQHGEVGAVTLVFAGDNTNAADVNAIGVVARAVRTTAKSGITSEAGYLRLDDIPVLGGYVYRIITSCLTLDSTVDGEVGAARIRVAQNAAPGTPATTASTQIGMMRDYQDANAQAALTPLVTDYFAPSNGYLSVLLTGQRVTALGTFQIFASATEPCHLIVECTGKDPGDTGVSL</sequence>
<evidence type="ECO:0000313" key="1">
    <source>
        <dbReference type="EMBL" id="SFE52934.1"/>
    </source>
</evidence>
<name>A0A1I2B9U5_9ACTN</name>
<organism evidence="1 2">
    <name type="scientific">Actinoplanes philippinensis</name>
    <dbReference type="NCBI Taxonomy" id="35752"/>
    <lineage>
        <taxon>Bacteria</taxon>
        <taxon>Bacillati</taxon>
        <taxon>Actinomycetota</taxon>
        <taxon>Actinomycetes</taxon>
        <taxon>Micromonosporales</taxon>
        <taxon>Micromonosporaceae</taxon>
        <taxon>Actinoplanes</taxon>
    </lineage>
</organism>
<keyword evidence="2" id="KW-1185">Reference proteome</keyword>
<accession>A0A1I2B9U5</accession>
<proteinExistence type="predicted"/>
<protein>
    <submittedName>
        <fullName evidence="1">Uncharacterized protein</fullName>
    </submittedName>
</protein>
<dbReference type="STRING" id="35752.SAMN05421541_102197"/>
<evidence type="ECO:0000313" key="2">
    <source>
        <dbReference type="Proteomes" id="UP000199645"/>
    </source>
</evidence>
<dbReference type="AlphaFoldDB" id="A0A1I2B9U5"/>
<dbReference type="RefSeq" id="WP_093610304.1">
    <property type="nucleotide sequence ID" value="NZ_BOMT01000016.1"/>
</dbReference>